<name>A0ABU3KSF6_9BURK</name>
<dbReference type="Proteomes" id="UP001321700">
    <property type="component" value="Unassembled WGS sequence"/>
</dbReference>
<dbReference type="EMBL" id="JAVBIK010000003">
    <property type="protein sequence ID" value="MDT7520750.1"/>
    <property type="molecule type" value="Genomic_DNA"/>
</dbReference>
<keyword evidence="2" id="KW-1185">Reference proteome</keyword>
<sequence length="88" mass="10067">MKQLESSRLLKRMREHLGLPDAATLLETGLLRVGGYGLLLHYDEMSEPDVIQARLDMGALDKEQREWMWHRLLVSNFEWGANGSWAGA</sequence>
<evidence type="ECO:0000313" key="2">
    <source>
        <dbReference type="Proteomes" id="UP001321700"/>
    </source>
</evidence>
<gene>
    <name evidence="1" type="ORF">RAE19_19100</name>
</gene>
<organism evidence="1 2">
    <name type="scientific">Rhodoferax potami</name>
    <dbReference type="NCBI Taxonomy" id="3068338"/>
    <lineage>
        <taxon>Bacteria</taxon>
        <taxon>Pseudomonadati</taxon>
        <taxon>Pseudomonadota</taxon>
        <taxon>Betaproteobacteria</taxon>
        <taxon>Burkholderiales</taxon>
        <taxon>Comamonadaceae</taxon>
        <taxon>Rhodoferax</taxon>
    </lineage>
</organism>
<comment type="caution">
    <text evidence="1">The sequence shown here is derived from an EMBL/GenBank/DDBJ whole genome shotgun (WGS) entry which is preliminary data.</text>
</comment>
<dbReference type="RefSeq" id="WP_313876413.1">
    <property type="nucleotide sequence ID" value="NZ_JAVBIK010000003.1"/>
</dbReference>
<proteinExistence type="predicted"/>
<evidence type="ECO:0000313" key="1">
    <source>
        <dbReference type="EMBL" id="MDT7520750.1"/>
    </source>
</evidence>
<protein>
    <submittedName>
        <fullName evidence="1">Uncharacterized protein</fullName>
    </submittedName>
</protein>
<reference evidence="1 2" key="1">
    <citation type="submission" date="2023-08" db="EMBL/GenBank/DDBJ databases">
        <title>Rhodoferax potami sp. nov. and Rhodoferax mekongensis sp. nov., isolated from the Mekong River in Thailand.</title>
        <authorList>
            <person name="Kitikhun S."/>
            <person name="Charoenyingcharoen P."/>
            <person name="Siriarchawattana P."/>
            <person name="Likhitrattanapisal S."/>
            <person name="Nilsakha T."/>
            <person name="Chanpet A."/>
            <person name="Rattanawaree P."/>
            <person name="Ingsriswang S."/>
        </authorList>
    </citation>
    <scope>NUCLEOTIDE SEQUENCE [LARGE SCALE GENOMIC DNA]</scope>
    <source>
        <strain evidence="1 2">TBRC 17660</strain>
    </source>
</reference>
<accession>A0ABU3KSF6</accession>